<gene>
    <name evidence="2" type="ORF">B296_00001155</name>
</gene>
<dbReference type="EMBL" id="AMZH03001774">
    <property type="protein sequence ID" value="RRT78052.1"/>
    <property type="molecule type" value="Genomic_DNA"/>
</dbReference>
<organism evidence="2 3">
    <name type="scientific">Ensete ventricosum</name>
    <name type="common">Abyssinian banana</name>
    <name type="synonym">Musa ensete</name>
    <dbReference type="NCBI Taxonomy" id="4639"/>
    <lineage>
        <taxon>Eukaryota</taxon>
        <taxon>Viridiplantae</taxon>
        <taxon>Streptophyta</taxon>
        <taxon>Embryophyta</taxon>
        <taxon>Tracheophyta</taxon>
        <taxon>Spermatophyta</taxon>
        <taxon>Magnoliopsida</taxon>
        <taxon>Liliopsida</taxon>
        <taxon>Zingiberales</taxon>
        <taxon>Musaceae</taxon>
        <taxon>Ensete</taxon>
    </lineage>
</organism>
<proteinExistence type="predicted"/>
<name>A0A427AP97_ENSVE</name>
<dbReference type="AlphaFoldDB" id="A0A427AP97"/>
<evidence type="ECO:0000313" key="2">
    <source>
        <dbReference type="EMBL" id="RRT78052.1"/>
    </source>
</evidence>
<accession>A0A427AP97</accession>
<keyword evidence="1" id="KW-0472">Membrane</keyword>
<comment type="caution">
    <text evidence="2">The sequence shown here is derived from an EMBL/GenBank/DDBJ whole genome shotgun (WGS) entry which is preliminary data.</text>
</comment>
<keyword evidence="1" id="KW-1133">Transmembrane helix</keyword>
<evidence type="ECO:0000256" key="1">
    <source>
        <dbReference type="SAM" id="Phobius"/>
    </source>
</evidence>
<evidence type="ECO:0000313" key="3">
    <source>
        <dbReference type="Proteomes" id="UP000287651"/>
    </source>
</evidence>
<reference evidence="2 3" key="1">
    <citation type="journal article" date="2014" name="Agronomy (Basel)">
        <title>A Draft Genome Sequence for Ensete ventricosum, the Drought-Tolerant Tree Against Hunger.</title>
        <authorList>
            <person name="Harrison J."/>
            <person name="Moore K.A."/>
            <person name="Paszkiewicz K."/>
            <person name="Jones T."/>
            <person name="Grant M."/>
            <person name="Ambacheew D."/>
            <person name="Muzemil S."/>
            <person name="Studholme D.J."/>
        </authorList>
    </citation>
    <scope>NUCLEOTIDE SEQUENCE [LARGE SCALE GENOMIC DNA]</scope>
</reference>
<sequence length="119" mass="12979">MRGRSWPVNVGGGGAGKGGTSPIVARVVHGAAAAALRWRVALLLVPLVYVALMLVFVGWWNLEAMPVRVGVAILKRAPPPGSVYRSPQVFQKLWPFMQSDFNHSNAVVTQCPFLWLFLV</sequence>
<protein>
    <submittedName>
        <fullName evidence="2">Uncharacterized protein</fullName>
    </submittedName>
</protein>
<keyword evidence="1" id="KW-0812">Transmembrane</keyword>
<feature type="transmembrane region" description="Helical" evidence="1">
    <location>
        <begin position="40"/>
        <end position="60"/>
    </location>
</feature>
<dbReference type="Proteomes" id="UP000287651">
    <property type="component" value="Unassembled WGS sequence"/>
</dbReference>